<reference evidence="1 2" key="1">
    <citation type="journal article" date="2019" name="Sci. Rep.">
        <title>Orb-weaving spider Araneus ventricosus genome elucidates the spidroin gene catalogue.</title>
        <authorList>
            <person name="Kono N."/>
            <person name="Nakamura H."/>
            <person name="Ohtoshi R."/>
            <person name="Moran D.A.P."/>
            <person name="Shinohara A."/>
            <person name="Yoshida Y."/>
            <person name="Fujiwara M."/>
            <person name="Mori M."/>
            <person name="Tomita M."/>
            <person name="Arakawa K."/>
        </authorList>
    </citation>
    <scope>NUCLEOTIDE SEQUENCE [LARGE SCALE GENOMIC DNA]</scope>
</reference>
<organism evidence="1 2">
    <name type="scientific">Araneus ventricosus</name>
    <name type="common">Orbweaver spider</name>
    <name type="synonym">Epeira ventricosa</name>
    <dbReference type="NCBI Taxonomy" id="182803"/>
    <lineage>
        <taxon>Eukaryota</taxon>
        <taxon>Metazoa</taxon>
        <taxon>Ecdysozoa</taxon>
        <taxon>Arthropoda</taxon>
        <taxon>Chelicerata</taxon>
        <taxon>Arachnida</taxon>
        <taxon>Araneae</taxon>
        <taxon>Araneomorphae</taxon>
        <taxon>Entelegynae</taxon>
        <taxon>Araneoidea</taxon>
        <taxon>Araneidae</taxon>
        <taxon>Araneus</taxon>
    </lineage>
</organism>
<dbReference type="GO" id="GO:0003676">
    <property type="term" value="F:nucleic acid binding"/>
    <property type="evidence" value="ECO:0007669"/>
    <property type="project" value="InterPro"/>
</dbReference>
<sequence length="89" mass="10249">MTKIQSMPPNPLHNGLDRTWYRVLKWPSLSSDFLPIENLWDILTRSFYQNGKQNSSFEELRAAIEDADLNNRQIICVIDGKPCVSPNSI</sequence>
<gene>
    <name evidence="1" type="ORF">AVEN_242336_1</name>
</gene>
<evidence type="ECO:0000313" key="1">
    <source>
        <dbReference type="EMBL" id="GBN01709.1"/>
    </source>
</evidence>
<evidence type="ECO:0000313" key="2">
    <source>
        <dbReference type="Proteomes" id="UP000499080"/>
    </source>
</evidence>
<dbReference type="EMBL" id="BGPR01004641">
    <property type="protein sequence ID" value="GBN01709.1"/>
    <property type="molecule type" value="Genomic_DNA"/>
</dbReference>
<proteinExistence type="predicted"/>
<name>A0A4Y2KI54_ARAVE</name>
<dbReference type="InterPro" id="IPR036397">
    <property type="entry name" value="RNaseH_sf"/>
</dbReference>
<evidence type="ECO:0008006" key="3">
    <source>
        <dbReference type="Google" id="ProtNLM"/>
    </source>
</evidence>
<dbReference type="OrthoDB" id="106945at2759"/>
<dbReference type="Proteomes" id="UP000499080">
    <property type="component" value="Unassembled WGS sequence"/>
</dbReference>
<comment type="caution">
    <text evidence="1">The sequence shown here is derived from an EMBL/GenBank/DDBJ whole genome shotgun (WGS) entry which is preliminary data.</text>
</comment>
<keyword evidence="2" id="KW-1185">Reference proteome</keyword>
<accession>A0A4Y2KI54</accession>
<protein>
    <recommendedName>
        <fullName evidence="3">Tc1-like transposase DDE domain-containing protein</fullName>
    </recommendedName>
</protein>
<dbReference type="AlphaFoldDB" id="A0A4Y2KI54"/>
<dbReference type="Gene3D" id="3.30.420.10">
    <property type="entry name" value="Ribonuclease H-like superfamily/Ribonuclease H"/>
    <property type="match status" value="1"/>
</dbReference>